<evidence type="ECO:0000313" key="2">
    <source>
        <dbReference type="Proteomes" id="UP000830768"/>
    </source>
</evidence>
<protein>
    <submittedName>
        <fullName evidence="1">Uncharacterized protein</fullName>
    </submittedName>
</protein>
<dbReference type="Proteomes" id="UP000830768">
    <property type="component" value="Chromosome 12"/>
</dbReference>
<accession>A0ACD3ZSJ0</accession>
<proteinExistence type="predicted"/>
<organism evidence="1 2">
    <name type="scientific">Fusarium solani subsp. cucurbitae</name>
    <name type="common">Neocosmosporum cucurbitae</name>
    <dbReference type="NCBI Taxonomy" id="2747967"/>
    <lineage>
        <taxon>Eukaryota</taxon>
        <taxon>Fungi</taxon>
        <taxon>Dikarya</taxon>
        <taxon>Ascomycota</taxon>
        <taxon>Pezizomycotina</taxon>
        <taxon>Sordariomycetes</taxon>
        <taxon>Hypocreomycetidae</taxon>
        <taxon>Hypocreales</taxon>
        <taxon>Nectriaceae</taxon>
        <taxon>Fusarium</taxon>
        <taxon>Fusarium solani species complex</taxon>
    </lineage>
</organism>
<dbReference type="EMBL" id="CP090040">
    <property type="protein sequence ID" value="UPL03024.1"/>
    <property type="molecule type" value="Genomic_DNA"/>
</dbReference>
<keyword evidence="2" id="KW-1185">Reference proteome</keyword>
<reference evidence="1" key="1">
    <citation type="submission" date="2021-11" db="EMBL/GenBank/DDBJ databases">
        <title>Fusarium solani-melongenae Genome sequencing and assembly.</title>
        <authorList>
            <person name="Xie S."/>
            <person name="Huang L."/>
            <person name="Zhang X."/>
        </authorList>
    </citation>
    <scope>NUCLEOTIDE SEQUENCE</scope>
    <source>
        <strain evidence="1">CRI 24-3</strain>
    </source>
</reference>
<name>A0ACD3ZSJ0_FUSSC</name>
<evidence type="ECO:0000313" key="1">
    <source>
        <dbReference type="EMBL" id="UPL03024.1"/>
    </source>
</evidence>
<sequence length="584" mass="65475">MGDLSSLSAPELEKYIASVDIGSKLDDCERISKLSINVSPASASIHTKQQSLPTDGKYQYGKVNPYNTGPNTPRRFDAEVASCVIRGKVPPEIDGTFYRTACDPQYANRTGKDTWINSDGAIQAWRFSNGEVDFKQRFVRTPRFIYERIARKSLFGAYRNPFSADERVVNDVQSSGNTHIQYWYGLLLVLKEDSPPIALDPDTLETLGIYDFEGQINPSKTFTAHPKIDIATGETMGYGMEAAGVGSNELAYFRFDKNGKKIDECWVKTPDVTWTHEMVATDNWVVFHMSNSQLDLEHMKKNNGTHFRFNRWLPNRYGVLPRRNPKPENARFFDTLKNHFWAHLGNGFEGEDGCIYIDAFVADYDLFKVLPNMHPELDAANPTQQLQGKLLRFKIDPKAESNEMELPVVLSEVAGEMVRCDDRYISKPHNHLYGCRYSPTGFDAILHVDVAKGETNAWVAGEGVIVGEPCFVPRSPDSPEGDGWLVTLTRDAKRNEASLTILDATKITDGPVAVVELPFQLCEGVHGHWVNADQMRSRKPLVDYSGVTAELQAKFSSGAPKPYDDFNGKPVAITRESAVKNPWL</sequence>
<gene>
    <name evidence="1" type="ORF">LCI18_013958</name>
</gene>